<name>A0A378IDD0_9GAMM</name>
<evidence type="ECO:0000313" key="3">
    <source>
        <dbReference type="Proteomes" id="UP000054735"/>
    </source>
</evidence>
<dbReference type="RefSeq" id="WP_058524389.1">
    <property type="nucleotide sequence ID" value="NZ_CAAAHV010000007.1"/>
</dbReference>
<dbReference type="AlphaFoldDB" id="A0A378IDD0"/>
<gene>
    <name evidence="1" type="ORF">Lbir_2382</name>
    <name evidence="2" type="ORF">NCTC12437_03030</name>
</gene>
<keyword evidence="3" id="KW-1185">Reference proteome</keyword>
<evidence type="ECO:0000313" key="2">
    <source>
        <dbReference type="EMBL" id="STX33209.1"/>
    </source>
</evidence>
<sequence length="359" mass="38543">MKGLYQLIIAAGLQTVSMIGIAGEMGEASTAGMVFIPALKPGFELSVSALFLKPEADNLGWSANTTVFPIPNPQWQINAIEPDFDTGFHLGARYVFPNSGTDIQANWFYLDTRDHDSVVVNPLTQWVSPFSQTGTPPSGGEITGVAFLSSAEANLDFNYNAINLDIGKFVNFGPDLQTRFFTGISGAWIKEELVSTFNGAPTVVFSLKNKSTYQGAGPRLGLFNDYSIYQGLHLVGQVAGSVLFGRLKPGEYQFLGSSSDLALVGIALNQEKLANSSVDQIVPAVDAKLGLSYSHLLHEHVLTFEAGYMGTVYVHPLAAYETNTNVIALDTGSLSTSSVKHVQSNFSVAGPYVTLKLRG</sequence>
<organism evidence="2 4">
    <name type="scientific">Legionella birminghamensis</name>
    <dbReference type="NCBI Taxonomy" id="28083"/>
    <lineage>
        <taxon>Bacteria</taxon>
        <taxon>Pseudomonadati</taxon>
        <taxon>Pseudomonadota</taxon>
        <taxon>Gammaproteobacteria</taxon>
        <taxon>Legionellales</taxon>
        <taxon>Legionellaceae</taxon>
        <taxon>Legionella</taxon>
    </lineage>
</organism>
<dbReference type="Pfam" id="PF05150">
    <property type="entry name" value="Legionella_OMP"/>
    <property type="match status" value="1"/>
</dbReference>
<reference evidence="2 4" key="2">
    <citation type="submission" date="2018-06" db="EMBL/GenBank/DDBJ databases">
        <authorList>
            <consortium name="Pathogen Informatics"/>
            <person name="Doyle S."/>
        </authorList>
    </citation>
    <scope>NUCLEOTIDE SEQUENCE [LARGE SCALE GENOMIC DNA]</scope>
    <source>
        <strain evidence="2 4">NCTC12437</strain>
    </source>
</reference>
<dbReference type="InterPro" id="IPR007825">
    <property type="entry name" value="Major_OMP_Legionella"/>
</dbReference>
<accession>A0A378IDD0</accession>
<dbReference type="Proteomes" id="UP000054735">
    <property type="component" value="Unassembled WGS sequence"/>
</dbReference>
<proteinExistence type="predicted"/>
<reference evidence="1 3" key="1">
    <citation type="submission" date="2015-11" db="EMBL/GenBank/DDBJ databases">
        <title>Genomic analysis of 38 Legionella species identifies large and diverse effector repertoires.</title>
        <authorList>
            <person name="Burstein D."/>
            <person name="Amaro F."/>
            <person name="Zusman T."/>
            <person name="Lifshitz Z."/>
            <person name="Cohen O."/>
            <person name="Gilbert J.A."/>
            <person name="Pupko T."/>
            <person name="Shuman H.A."/>
            <person name="Segal G."/>
        </authorList>
    </citation>
    <scope>NUCLEOTIDE SEQUENCE [LARGE SCALE GENOMIC DNA]</scope>
    <source>
        <strain evidence="1 3">CDC#1407-AL-14</strain>
    </source>
</reference>
<dbReference type="Proteomes" id="UP000255066">
    <property type="component" value="Unassembled WGS sequence"/>
</dbReference>
<evidence type="ECO:0000313" key="4">
    <source>
        <dbReference type="Proteomes" id="UP000255066"/>
    </source>
</evidence>
<evidence type="ECO:0000313" key="1">
    <source>
        <dbReference type="EMBL" id="KTC68849.1"/>
    </source>
</evidence>
<dbReference type="OrthoDB" id="8134661at2"/>
<dbReference type="EMBL" id="LNXT01000044">
    <property type="protein sequence ID" value="KTC68849.1"/>
    <property type="molecule type" value="Genomic_DNA"/>
</dbReference>
<dbReference type="STRING" id="28083.Lbir_2382"/>
<protein>
    <submittedName>
        <fullName evidence="2">Major outer membrane protein</fullName>
    </submittedName>
</protein>
<dbReference type="EMBL" id="UGNW01000001">
    <property type="protein sequence ID" value="STX33209.1"/>
    <property type="molecule type" value="Genomic_DNA"/>
</dbReference>